<name>A0A840DK92_9MICO</name>
<keyword evidence="8" id="KW-0547">Nucleotide-binding</keyword>
<dbReference type="PANTHER" id="PTHR17490">
    <property type="entry name" value="SUA5"/>
    <property type="match status" value="1"/>
</dbReference>
<evidence type="ECO:0000313" key="14">
    <source>
        <dbReference type="Proteomes" id="UP000571183"/>
    </source>
</evidence>
<dbReference type="GO" id="GO:0005524">
    <property type="term" value="F:ATP binding"/>
    <property type="evidence" value="ECO:0007669"/>
    <property type="project" value="UniProtKB-KW"/>
</dbReference>
<accession>A0A840DK92</accession>
<evidence type="ECO:0000256" key="7">
    <source>
        <dbReference type="ARBA" id="ARBA00022695"/>
    </source>
</evidence>
<evidence type="ECO:0000313" key="13">
    <source>
        <dbReference type="EMBL" id="MBB4072135.1"/>
    </source>
</evidence>
<dbReference type="SUPFAM" id="SSF55821">
    <property type="entry name" value="YrdC/RibB"/>
    <property type="match status" value="1"/>
</dbReference>
<dbReference type="InterPro" id="IPR050156">
    <property type="entry name" value="TC-AMP_synthase_SUA5"/>
</dbReference>
<gene>
    <name evidence="13" type="ORF">F5897_001463</name>
</gene>
<evidence type="ECO:0000256" key="8">
    <source>
        <dbReference type="ARBA" id="ARBA00022741"/>
    </source>
</evidence>
<protein>
    <recommendedName>
        <fullName evidence="10">L-threonylcarbamoyladenylate synthase</fullName>
        <ecNumber evidence="3">2.7.7.87</ecNumber>
    </recommendedName>
    <alternativeName>
        <fullName evidence="10">L-threonylcarbamoyladenylate synthase</fullName>
    </alternativeName>
</protein>
<evidence type="ECO:0000256" key="1">
    <source>
        <dbReference type="ARBA" id="ARBA00004496"/>
    </source>
</evidence>
<keyword evidence="7" id="KW-0548">Nucleotidyltransferase</keyword>
<reference evidence="13" key="1">
    <citation type="submission" date="2020-08" db="EMBL/GenBank/DDBJ databases">
        <title>Sequencing the genomes of 1000 actinobacteria strains.</title>
        <authorList>
            <person name="Klenk H.-P."/>
        </authorList>
    </citation>
    <scope>NUCLEOTIDE SEQUENCE [LARGE SCALE GENOMIC DNA]</scope>
    <source>
        <strain evidence="13">DSM 27064</strain>
    </source>
</reference>
<evidence type="ECO:0000256" key="4">
    <source>
        <dbReference type="ARBA" id="ARBA00022490"/>
    </source>
</evidence>
<evidence type="ECO:0000256" key="6">
    <source>
        <dbReference type="ARBA" id="ARBA00022694"/>
    </source>
</evidence>
<evidence type="ECO:0000256" key="2">
    <source>
        <dbReference type="ARBA" id="ARBA00007663"/>
    </source>
</evidence>
<comment type="similarity">
    <text evidence="2">Belongs to the SUA5 family.</text>
</comment>
<keyword evidence="5" id="KW-0808">Transferase</keyword>
<evidence type="ECO:0000256" key="3">
    <source>
        <dbReference type="ARBA" id="ARBA00012584"/>
    </source>
</evidence>
<sequence length="221" mass="22921">MPEVYDCQDTATLLPGFRAAKAAIGQGELVVFPTDTVYGIAADAFNPAAVNRLIVAKGRTRQSPPPVLIGSTAALMALAAEVSEAVMQLVEAFWPGPLTLVMLAQPSLSWDLGETRGTVALRMPNHQIALELLQDTGPLAVSSANLHGLAAATDVAGAQKMLQDSVQVYLDGGPVSGDGTASTILDVTRLSGPDGIIRVLRAGVISKEQLAAVLPDATIEE</sequence>
<organism evidence="13 14">
    <name type="scientific">Canibacter oris</name>
    <dbReference type="NCBI Taxonomy" id="1365628"/>
    <lineage>
        <taxon>Bacteria</taxon>
        <taxon>Bacillati</taxon>
        <taxon>Actinomycetota</taxon>
        <taxon>Actinomycetes</taxon>
        <taxon>Micrococcales</taxon>
        <taxon>Microbacteriaceae</taxon>
        <taxon>Canibacter</taxon>
    </lineage>
</organism>
<dbReference type="GO" id="GO:0008033">
    <property type="term" value="P:tRNA processing"/>
    <property type="evidence" value="ECO:0007669"/>
    <property type="project" value="UniProtKB-KW"/>
</dbReference>
<dbReference type="GO" id="GO:0000049">
    <property type="term" value="F:tRNA binding"/>
    <property type="evidence" value="ECO:0007669"/>
    <property type="project" value="TreeGrafter"/>
</dbReference>
<dbReference type="GO" id="GO:0003725">
    <property type="term" value="F:double-stranded RNA binding"/>
    <property type="evidence" value="ECO:0007669"/>
    <property type="project" value="InterPro"/>
</dbReference>
<comment type="catalytic activity">
    <reaction evidence="11">
        <text>L-threonine + hydrogencarbonate + ATP = L-threonylcarbamoyladenylate + diphosphate + H2O</text>
        <dbReference type="Rhea" id="RHEA:36407"/>
        <dbReference type="ChEBI" id="CHEBI:15377"/>
        <dbReference type="ChEBI" id="CHEBI:17544"/>
        <dbReference type="ChEBI" id="CHEBI:30616"/>
        <dbReference type="ChEBI" id="CHEBI:33019"/>
        <dbReference type="ChEBI" id="CHEBI:57926"/>
        <dbReference type="ChEBI" id="CHEBI:73682"/>
        <dbReference type="EC" id="2.7.7.87"/>
    </reaction>
</comment>
<dbReference type="AlphaFoldDB" id="A0A840DK92"/>
<evidence type="ECO:0000256" key="5">
    <source>
        <dbReference type="ARBA" id="ARBA00022679"/>
    </source>
</evidence>
<keyword evidence="6" id="KW-0819">tRNA processing</keyword>
<keyword evidence="9" id="KW-0067">ATP-binding</keyword>
<dbReference type="InterPro" id="IPR017945">
    <property type="entry name" value="DHBP_synth_RibB-like_a/b_dom"/>
</dbReference>
<feature type="domain" description="YrdC-like" evidence="12">
    <location>
        <begin position="14"/>
        <end position="205"/>
    </location>
</feature>
<dbReference type="GO" id="GO:0006450">
    <property type="term" value="P:regulation of translational fidelity"/>
    <property type="evidence" value="ECO:0007669"/>
    <property type="project" value="TreeGrafter"/>
</dbReference>
<evidence type="ECO:0000256" key="9">
    <source>
        <dbReference type="ARBA" id="ARBA00022840"/>
    </source>
</evidence>
<dbReference type="EMBL" id="JACIFD010000016">
    <property type="protein sequence ID" value="MBB4072135.1"/>
    <property type="molecule type" value="Genomic_DNA"/>
</dbReference>
<dbReference type="GO" id="GO:0061710">
    <property type="term" value="F:L-threonylcarbamoyladenylate synthase"/>
    <property type="evidence" value="ECO:0007669"/>
    <property type="project" value="UniProtKB-EC"/>
</dbReference>
<comment type="caution">
    <text evidence="13">The sequence shown here is derived from an EMBL/GenBank/DDBJ whole genome shotgun (WGS) entry which is preliminary data.</text>
</comment>
<evidence type="ECO:0000256" key="10">
    <source>
        <dbReference type="ARBA" id="ARBA00029774"/>
    </source>
</evidence>
<evidence type="ECO:0000256" key="11">
    <source>
        <dbReference type="ARBA" id="ARBA00048366"/>
    </source>
</evidence>
<dbReference type="EC" id="2.7.7.87" evidence="3"/>
<dbReference type="PANTHER" id="PTHR17490:SF16">
    <property type="entry name" value="THREONYLCARBAMOYL-AMP SYNTHASE"/>
    <property type="match status" value="1"/>
</dbReference>
<evidence type="ECO:0000259" key="12">
    <source>
        <dbReference type="PROSITE" id="PS51163"/>
    </source>
</evidence>
<dbReference type="Gene3D" id="3.90.870.10">
    <property type="entry name" value="DHBP synthase"/>
    <property type="match status" value="1"/>
</dbReference>
<dbReference type="InterPro" id="IPR006070">
    <property type="entry name" value="Sua5-like_dom"/>
</dbReference>
<keyword evidence="14" id="KW-1185">Reference proteome</keyword>
<dbReference type="GO" id="GO:0005737">
    <property type="term" value="C:cytoplasm"/>
    <property type="evidence" value="ECO:0007669"/>
    <property type="project" value="UniProtKB-SubCell"/>
</dbReference>
<comment type="subcellular location">
    <subcellularLocation>
        <location evidence="1">Cytoplasm</location>
    </subcellularLocation>
</comment>
<dbReference type="PROSITE" id="PS51163">
    <property type="entry name" value="YRDC"/>
    <property type="match status" value="1"/>
</dbReference>
<dbReference type="RefSeq" id="WP_183305027.1">
    <property type="nucleotide sequence ID" value="NZ_JACIFD010000016.1"/>
</dbReference>
<dbReference type="NCBIfam" id="TIGR00057">
    <property type="entry name" value="L-threonylcarbamoyladenylate synthase"/>
    <property type="match status" value="1"/>
</dbReference>
<proteinExistence type="inferred from homology"/>
<keyword evidence="4" id="KW-0963">Cytoplasm</keyword>
<dbReference type="Pfam" id="PF01300">
    <property type="entry name" value="Sua5_yciO_yrdC"/>
    <property type="match status" value="1"/>
</dbReference>
<dbReference type="Proteomes" id="UP000571183">
    <property type="component" value="Unassembled WGS sequence"/>
</dbReference>